<feature type="transmembrane region" description="Helical" evidence="8">
    <location>
        <begin position="323"/>
        <end position="343"/>
    </location>
</feature>
<dbReference type="AlphaFoldDB" id="A0A1F8AYL1"/>
<dbReference type="PANTHER" id="PTHR33908">
    <property type="entry name" value="MANNOSYLTRANSFERASE YKCB-RELATED"/>
    <property type="match status" value="1"/>
</dbReference>
<feature type="transmembrane region" description="Helical" evidence="8">
    <location>
        <begin position="77"/>
        <end position="95"/>
    </location>
</feature>
<evidence type="ECO:0000313" key="11">
    <source>
        <dbReference type="Proteomes" id="UP000177501"/>
    </source>
</evidence>
<evidence type="ECO:0000256" key="2">
    <source>
        <dbReference type="ARBA" id="ARBA00022475"/>
    </source>
</evidence>
<proteinExistence type="predicted"/>
<sequence>DYKPPGYIYAAVPSVGIFGLNEFAVRFPSALAGTLAVLVTYFLTRKLFSKRKIALLASFFLAISPWSIHFSRVAFEANLAALFSLIGIYLFVKFTKDRGFWIIPSGLSFVLAVNTYTGQRLFVPFILVVLLIQFRKQVAKNFKWVVLAAVLSSIISLPLLQFSLKTIEGQLRFNEITIFKDLEPINESISYRKEDNFSRFADFIHNRRLFYSHEYLRNYFNAFSPTFLFTKGDPNPRLSIQEMGQLYYFDLFLILAGIYFLIAKRFNYSFLILAWVLISPLGQAATKETPHALRMAHILPTYQILSAVGLNGIFYNLKFKLKAKWLMISLVSISVMVFMFYYLHIYYSHWQKNYSSQWQYGYKEVVKITENYYSSVNNIFVTEAAGRPYVYFLFYMKYDPDKYQKVSEVERDEQFFLHVKSFDKFVFPDAEPESVKRNSLYILSPNNLPEGATRVKTIYDLEGNPVFDIGLF</sequence>
<dbReference type="Proteomes" id="UP000177501">
    <property type="component" value="Unassembled WGS sequence"/>
</dbReference>
<dbReference type="InterPro" id="IPR050297">
    <property type="entry name" value="LipidA_mod_glycosyltrf_83"/>
</dbReference>
<keyword evidence="6 8" id="KW-1133">Transmembrane helix</keyword>
<feature type="transmembrane region" description="Helical" evidence="8">
    <location>
        <begin position="144"/>
        <end position="164"/>
    </location>
</feature>
<feature type="non-terminal residue" evidence="10">
    <location>
        <position position="1"/>
    </location>
</feature>
<evidence type="ECO:0000256" key="5">
    <source>
        <dbReference type="ARBA" id="ARBA00022692"/>
    </source>
</evidence>
<feature type="transmembrane region" description="Helical" evidence="8">
    <location>
        <begin position="107"/>
        <end position="132"/>
    </location>
</feature>
<evidence type="ECO:0000256" key="3">
    <source>
        <dbReference type="ARBA" id="ARBA00022676"/>
    </source>
</evidence>
<comment type="subcellular location">
    <subcellularLocation>
        <location evidence="1">Cell membrane</location>
        <topology evidence="1">Multi-pass membrane protein</topology>
    </subcellularLocation>
</comment>
<evidence type="ECO:0000256" key="6">
    <source>
        <dbReference type="ARBA" id="ARBA00022989"/>
    </source>
</evidence>
<organism evidence="10 11">
    <name type="scientific">Candidatus Woesebacteria bacterium RIFCSPLOWO2_01_FULL_37_19</name>
    <dbReference type="NCBI Taxonomy" id="1802514"/>
    <lineage>
        <taxon>Bacteria</taxon>
        <taxon>Candidatus Woeseibacteriota</taxon>
    </lineage>
</organism>
<name>A0A1F8AYL1_9BACT</name>
<evidence type="ECO:0000256" key="1">
    <source>
        <dbReference type="ARBA" id="ARBA00004651"/>
    </source>
</evidence>
<keyword evidence="4" id="KW-0808">Transferase</keyword>
<dbReference type="GO" id="GO:0005886">
    <property type="term" value="C:plasma membrane"/>
    <property type="evidence" value="ECO:0007669"/>
    <property type="project" value="UniProtKB-SubCell"/>
</dbReference>
<dbReference type="PANTHER" id="PTHR33908:SF11">
    <property type="entry name" value="MEMBRANE PROTEIN"/>
    <property type="match status" value="1"/>
</dbReference>
<evidence type="ECO:0000256" key="8">
    <source>
        <dbReference type="SAM" id="Phobius"/>
    </source>
</evidence>
<protein>
    <recommendedName>
        <fullName evidence="9">Glycosyltransferase RgtA/B/C/D-like domain-containing protein</fullName>
    </recommendedName>
</protein>
<evidence type="ECO:0000313" key="10">
    <source>
        <dbReference type="EMBL" id="OGM56831.1"/>
    </source>
</evidence>
<reference evidence="10 11" key="1">
    <citation type="journal article" date="2016" name="Nat. Commun.">
        <title>Thousands of microbial genomes shed light on interconnected biogeochemical processes in an aquifer system.</title>
        <authorList>
            <person name="Anantharaman K."/>
            <person name="Brown C.T."/>
            <person name="Hug L.A."/>
            <person name="Sharon I."/>
            <person name="Castelle C.J."/>
            <person name="Probst A.J."/>
            <person name="Thomas B.C."/>
            <person name="Singh A."/>
            <person name="Wilkins M.J."/>
            <person name="Karaoz U."/>
            <person name="Brodie E.L."/>
            <person name="Williams K.H."/>
            <person name="Hubbard S.S."/>
            <person name="Banfield J.F."/>
        </authorList>
    </citation>
    <scope>NUCLEOTIDE SEQUENCE [LARGE SCALE GENOMIC DNA]</scope>
</reference>
<dbReference type="STRING" id="1802514.A2955_05325"/>
<evidence type="ECO:0000256" key="7">
    <source>
        <dbReference type="ARBA" id="ARBA00023136"/>
    </source>
</evidence>
<comment type="caution">
    <text evidence="10">The sequence shown here is derived from an EMBL/GenBank/DDBJ whole genome shotgun (WGS) entry which is preliminary data.</text>
</comment>
<dbReference type="InterPro" id="IPR038731">
    <property type="entry name" value="RgtA/B/C-like"/>
</dbReference>
<dbReference type="GO" id="GO:0009103">
    <property type="term" value="P:lipopolysaccharide biosynthetic process"/>
    <property type="evidence" value="ECO:0007669"/>
    <property type="project" value="UniProtKB-ARBA"/>
</dbReference>
<keyword evidence="3" id="KW-0328">Glycosyltransferase</keyword>
<dbReference type="GO" id="GO:0016763">
    <property type="term" value="F:pentosyltransferase activity"/>
    <property type="evidence" value="ECO:0007669"/>
    <property type="project" value="TreeGrafter"/>
</dbReference>
<dbReference type="Pfam" id="PF13231">
    <property type="entry name" value="PMT_2"/>
    <property type="match status" value="1"/>
</dbReference>
<accession>A0A1F8AYL1</accession>
<evidence type="ECO:0000256" key="4">
    <source>
        <dbReference type="ARBA" id="ARBA00022679"/>
    </source>
</evidence>
<feature type="transmembrane region" description="Helical" evidence="8">
    <location>
        <begin position="23"/>
        <end position="44"/>
    </location>
</feature>
<gene>
    <name evidence="10" type="ORF">A2955_05325</name>
</gene>
<keyword evidence="2" id="KW-1003">Cell membrane</keyword>
<dbReference type="EMBL" id="MGHA01000073">
    <property type="protein sequence ID" value="OGM56831.1"/>
    <property type="molecule type" value="Genomic_DNA"/>
</dbReference>
<evidence type="ECO:0000259" key="9">
    <source>
        <dbReference type="Pfam" id="PF13231"/>
    </source>
</evidence>
<keyword evidence="7 8" id="KW-0472">Membrane</keyword>
<feature type="transmembrane region" description="Helical" evidence="8">
    <location>
        <begin position="298"/>
        <end position="317"/>
    </location>
</feature>
<feature type="transmembrane region" description="Helical" evidence="8">
    <location>
        <begin position="268"/>
        <end position="286"/>
    </location>
</feature>
<feature type="transmembrane region" description="Helical" evidence="8">
    <location>
        <begin position="246"/>
        <end position="262"/>
    </location>
</feature>
<feature type="domain" description="Glycosyltransferase RgtA/B/C/D-like" evidence="9">
    <location>
        <begin position="3"/>
        <end position="154"/>
    </location>
</feature>
<keyword evidence="5 8" id="KW-0812">Transmembrane</keyword>